<proteinExistence type="predicted"/>
<accession>A0A1G5KG59</accession>
<gene>
    <name evidence="1" type="ORF">SAMN05720606_1159</name>
</gene>
<evidence type="ECO:0000313" key="2">
    <source>
        <dbReference type="Proteomes" id="UP000198538"/>
    </source>
</evidence>
<evidence type="ECO:0000313" key="1">
    <source>
        <dbReference type="EMBL" id="SCY99593.1"/>
    </source>
</evidence>
<dbReference type="STRING" id="582692.SAMN05720606_1159"/>
<dbReference type="AlphaFoldDB" id="A0A1G5KG59"/>
<sequence>MTSKEIFPVNVREIIDYIEHGDVLKRAYFPVTDCVTTDEDASEVPNPFTNLEEALLFYQDQDVEPPYYFLLDITADASGDIPPASGDQEKSLARAFIMYEEEQDFYGIMKKKLEGQAPELGLKPDQLNHLADIISGDLFQIARARLLCKEPHPYFEEMFNVYKNQGLPVGWIGSESASEGHFVIYTRPRQER</sequence>
<reference evidence="2" key="1">
    <citation type="submission" date="2016-10" db="EMBL/GenBank/DDBJ databases">
        <authorList>
            <person name="Varghese N."/>
            <person name="Submissions S."/>
        </authorList>
    </citation>
    <scope>NUCLEOTIDE SEQUENCE [LARGE SCALE GENOMIC DNA]</scope>
    <source>
        <strain evidence="2">BL9</strain>
    </source>
</reference>
<dbReference type="EMBL" id="FMVM01000015">
    <property type="protein sequence ID" value="SCY99593.1"/>
    <property type="molecule type" value="Genomic_DNA"/>
</dbReference>
<protein>
    <submittedName>
        <fullName evidence="1">Uncharacterized protein</fullName>
    </submittedName>
</protein>
<name>A0A1G5KG59_9BACL</name>
<dbReference type="RefSeq" id="WP_090923428.1">
    <property type="nucleotide sequence ID" value="NZ_FMVM01000015.1"/>
</dbReference>
<dbReference type="Proteomes" id="UP000198538">
    <property type="component" value="Unassembled WGS sequence"/>
</dbReference>
<keyword evidence="2" id="KW-1185">Reference proteome</keyword>
<organism evidence="1 2">
    <name type="scientific">Paenibacillus polysaccharolyticus</name>
    <dbReference type="NCBI Taxonomy" id="582692"/>
    <lineage>
        <taxon>Bacteria</taxon>
        <taxon>Bacillati</taxon>
        <taxon>Bacillota</taxon>
        <taxon>Bacilli</taxon>
        <taxon>Bacillales</taxon>
        <taxon>Paenibacillaceae</taxon>
        <taxon>Paenibacillus</taxon>
    </lineage>
</organism>